<feature type="compositionally biased region" description="Low complexity" evidence="1">
    <location>
        <begin position="267"/>
        <end position="293"/>
    </location>
</feature>
<organism evidence="2 3">
    <name type="scientific">Antrodiella citrinella</name>
    <dbReference type="NCBI Taxonomy" id="2447956"/>
    <lineage>
        <taxon>Eukaryota</taxon>
        <taxon>Fungi</taxon>
        <taxon>Dikarya</taxon>
        <taxon>Basidiomycota</taxon>
        <taxon>Agaricomycotina</taxon>
        <taxon>Agaricomycetes</taxon>
        <taxon>Polyporales</taxon>
        <taxon>Steccherinaceae</taxon>
        <taxon>Antrodiella</taxon>
    </lineage>
</organism>
<feature type="compositionally biased region" description="Low complexity" evidence="1">
    <location>
        <begin position="33"/>
        <end position="42"/>
    </location>
</feature>
<feature type="compositionally biased region" description="Polar residues" evidence="1">
    <location>
        <begin position="43"/>
        <end position="52"/>
    </location>
</feature>
<evidence type="ECO:0000313" key="2">
    <source>
        <dbReference type="EMBL" id="THH18714.1"/>
    </source>
</evidence>
<evidence type="ECO:0000256" key="1">
    <source>
        <dbReference type="SAM" id="MobiDB-lite"/>
    </source>
</evidence>
<feature type="compositionally biased region" description="Polar residues" evidence="1">
    <location>
        <begin position="226"/>
        <end position="257"/>
    </location>
</feature>
<evidence type="ECO:0000313" key="3">
    <source>
        <dbReference type="Proteomes" id="UP000308730"/>
    </source>
</evidence>
<feature type="compositionally biased region" description="Low complexity" evidence="1">
    <location>
        <begin position="143"/>
        <end position="162"/>
    </location>
</feature>
<dbReference type="AlphaFoldDB" id="A0A4S4M131"/>
<protein>
    <submittedName>
        <fullName evidence="2">Uncharacterized protein</fullName>
    </submittedName>
</protein>
<name>A0A4S4M131_9APHY</name>
<feature type="region of interest" description="Disordered" evidence="1">
    <location>
        <begin position="18"/>
        <end position="54"/>
    </location>
</feature>
<proteinExistence type="predicted"/>
<reference evidence="2 3" key="1">
    <citation type="submission" date="2019-02" db="EMBL/GenBank/DDBJ databases">
        <title>Genome sequencing of the rare red list fungi Antrodiella citrinella (Flaviporus citrinellus).</title>
        <authorList>
            <person name="Buettner E."/>
            <person name="Kellner H."/>
        </authorList>
    </citation>
    <scope>NUCLEOTIDE SEQUENCE [LARGE SCALE GENOMIC DNA]</scope>
    <source>
        <strain evidence="2 3">DSM 108506</strain>
    </source>
</reference>
<comment type="caution">
    <text evidence="2">The sequence shown here is derived from an EMBL/GenBank/DDBJ whole genome shotgun (WGS) entry which is preliminary data.</text>
</comment>
<dbReference type="Proteomes" id="UP000308730">
    <property type="component" value="Unassembled WGS sequence"/>
</dbReference>
<dbReference type="OrthoDB" id="690068at2759"/>
<feature type="region of interest" description="Disordered" evidence="1">
    <location>
        <begin position="92"/>
        <end position="293"/>
    </location>
</feature>
<feature type="compositionally biased region" description="Low complexity" evidence="1">
    <location>
        <begin position="211"/>
        <end position="225"/>
    </location>
</feature>
<accession>A0A4S4M131</accession>
<dbReference type="EMBL" id="SGPM01000578">
    <property type="protein sequence ID" value="THH18714.1"/>
    <property type="molecule type" value="Genomic_DNA"/>
</dbReference>
<feature type="compositionally biased region" description="Basic residues" evidence="1">
    <location>
        <begin position="163"/>
        <end position="175"/>
    </location>
</feature>
<keyword evidence="3" id="KW-1185">Reference proteome</keyword>
<sequence>MSTAFYSAASYKPQVLSRTEGFHLPSPAPSTPPSSESTPAGSNNNFDTNNLFISPPSYLSVPETFRKFPGPSPDSSSSMDFTEELASLISNPASASSGHHHHHPSSHERSTHSPANAYDDYRPHTHNIFDISAPTHHSHHTSSHQQQYASASSAFSLPPSTSIHHHGSIHGHHAASLHNHSSQPHPLHDFAPHSHFNSTVPAIGSSMRYEPPGSSHGGEPSSVSSFNSHMSGMSNFSNITTTSDSYHNNGGMRQTPSPVGGNGGAQEGFAGSNRSRSRSRASANGAAAPVDPP</sequence>
<gene>
    <name evidence="2" type="ORF">EUX98_g8909</name>
</gene>